<evidence type="ECO:0000313" key="5">
    <source>
        <dbReference type="Proteomes" id="UP000085678"/>
    </source>
</evidence>
<feature type="domain" description="AMP-binding enzyme C-terminal" evidence="4">
    <location>
        <begin position="545"/>
        <end position="619"/>
    </location>
</feature>
<comment type="similarity">
    <text evidence="1">Belongs to the ATP-dependent AMP-binding enzyme family.</text>
</comment>
<dbReference type="GeneID" id="106151525"/>
<dbReference type="PROSITE" id="PS00455">
    <property type="entry name" value="AMP_BINDING"/>
    <property type="match status" value="1"/>
</dbReference>
<dbReference type="FunCoup" id="A0A1S3H2X5">
    <property type="interactions" value="931"/>
</dbReference>
<evidence type="ECO:0000256" key="1">
    <source>
        <dbReference type="ARBA" id="ARBA00006432"/>
    </source>
</evidence>
<keyword evidence="5" id="KW-1185">Reference proteome</keyword>
<evidence type="ECO:0000313" key="6">
    <source>
        <dbReference type="RefSeq" id="XP_013380297.1"/>
    </source>
</evidence>
<dbReference type="InterPro" id="IPR045851">
    <property type="entry name" value="AMP-bd_C_sf"/>
</dbReference>
<reference evidence="6" key="1">
    <citation type="submission" date="2025-08" db="UniProtKB">
        <authorList>
            <consortium name="RefSeq"/>
        </authorList>
    </citation>
    <scope>IDENTIFICATION</scope>
    <source>
        <tissue evidence="6">Gonads</tissue>
    </source>
</reference>
<feature type="domain" description="AMP-dependent synthetase/ligase" evidence="3">
    <location>
        <begin position="100"/>
        <end position="493"/>
    </location>
</feature>
<dbReference type="AlphaFoldDB" id="A0A1S3H2X5"/>
<sequence length="636" mass="71084">MWKWNLGVSHHVGSFSHGMIQQKISNKVHYRQFGILLNSLSSCCHVQGSANSRQSCLRLTSWHAMCAVQFSNAGMRSHLACYSSSAKKSMHPDVITALCEYEDRTAIQDVHGEHTYLNLYNRSLALQSKILKTTSNRSLKEARVAFLCPNDISYVVTLYAIWLSGGVAVPLSKTHPAPELEYFIQDSESSLVITTEALEDKIKPVAEQYSISCLTLEDGDFLGETEPDIKKKGLVKKDILRRRALMIYTSGTTGRPKGVVHTFGSLHSQMKDMIRAWEWTENDCVLHVLPLHHVHGIVNVLMTPLFCGATCYMLPEFNARNVWKCLMSSVPIGGNRVNMFMAVPTIYAKLIEEYEEADYSSFITDAIKTVCSSCIRLMVSGSAALPQPVMDRWTEITGHVLLERYGMTETGMALTNPLHGERKPGAVGTPFPSVKARLVKLNEDEPSGYDVLVEGVKVLPAGKREVSNVSADGKEGLQGELQIKGSSLFKEYWNKPEETAKEFTQDGWFKTGDTACFRDGVYKIMGRTSVDIIKSGGYKISALDVERHLLKHPLITDVAVLGLPDMTWGEKVAAVIVVKEKCDLDLQTLKSWARKEMPPYQIPTVVEFMDKMPRNAMGKVNKKDLMKEVFIDRQSD</sequence>
<gene>
    <name evidence="6" type="primary">LOC106151525</name>
</gene>
<dbReference type="GO" id="GO:0006631">
    <property type="term" value="P:fatty acid metabolic process"/>
    <property type="evidence" value="ECO:0007669"/>
    <property type="project" value="TreeGrafter"/>
</dbReference>
<dbReference type="PANTHER" id="PTHR43201">
    <property type="entry name" value="ACYL-COA SYNTHETASE"/>
    <property type="match status" value="1"/>
</dbReference>
<dbReference type="InParanoid" id="A0A1S3H2X5"/>
<evidence type="ECO:0000259" key="4">
    <source>
        <dbReference type="Pfam" id="PF13193"/>
    </source>
</evidence>
<evidence type="ECO:0000256" key="2">
    <source>
        <dbReference type="ARBA" id="ARBA00022598"/>
    </source>
</evidence>
<dbReference type="GO" id="GO:0005737">
    <property type="term" value="C:cytoplasm"/>
    <property type="evidence" value="ECO:0007669"/>
    <property type="project" value="UniProtKB-ARBA"/>
</dbReference>
<dbReference type="InterPro" id="IPR025110">
    <property type="entry name" value="AMP-bd_C"/>
</dbReference>
<dbReference type="InterPro" id="IPR000873">
    <property type="entry name" value="AMP-dep_synth/lig_dom"/>
</dbReference>
<dbReference type="KEGG" id="lak:106151525"/>
<dbReference type="CDD" id="cd05941">
    <property type="entry name" value="MCS"/>
    <property type="match status" value="1"/>
</dbReference>
<name>A0A1S3H2X5_LINAN</name>
<dbReference type="PANTHER" id="PTHR43201:SF8">
    <property type="entry name" value="ACYL-COA SYNTHETASE FAMILY MEMBER 3"/>
    <property type="match status" value="1"/>
</dbReference>
<dbReference type="InterPro" id="IPR042099">
    <property type="entry name" value="ANL_N_sf"/>
</dbReference>
<dbReference type="Pfam" id="PF13193">
    <property type="entry name" value="AMP-binding_C"/>
    <property type="match status" value="1"/>
</dbReference>
<keyword evidence="2" id="KW-0436">Ligase</keyword>
<protein>
    <submittedName>
        <fullName evidence="6">Acyl-CoA synthetase family member 3, mitochondrial</fullName>
    </submittedName>
</protein>
<dbReference type="Pfam" id="PF00501">
    <property type="entry name" value="AMP-binding"/>
    <property type="match status" value="1"/>
</dbReference>
<dbReference type="Proteomes" id="UP000085678">
    <property type="component" value="Unplaced"/>
</dbReference>
<accession>A0A1S3H2X5</accession>
<dbReference type="OMA" id="KGKWFKT"/>
<dbReference type="SUPFAM" id="SSF56801">
    <property type="entry name" value="Acetyl-CoA synthetase-like"/>
    <property type="match status" value="1"/>
</dbReference>
<dbReference type="GO" id="GO:0031956">
    <property type="term" value="F:medium-chain fatty acid-CoA ligase activity"/>
    <property type="evidence" value="ECO:0007669"/>
    <property type="project" value="TreeGrafter"/>
</dbReference>
<dbReference type="Gene3D" id="3.40.50.12780">
    <property type="entry name" value="N-terminal domain of ligase-like"/>
    <property type="match status" value="1"/>
</dbReference>
<organism evidence="5 6">
    <name type="scientific">Lingula anatina</name>
    <name type="common">Brachiopod</name>
    <name type="synonym">Lingula unguis</name>
    <dbReference type="NCBI Taxonomy" id="7574"/>
    <lineage>
        <taxon>Eukaryota</taxon>
        <taxon>Metazoa</taxon>
        <taxon>Spiralia</taxon>
        <taxon>Lophotrochozoa</taxon>
        <taxon>Brachiopoda</taxon>
        <taxon>Linguliformea</taxon>
        <taxon>Lingulata</taxon>
        <taxon>Lingulida</taxon>
        <taxon>Linguloidea</taxon>
        <taxon>Lingulidae</taxon>
        <taxon>Lingula</taxon>
    </lineage>
</organism>
<evidence type="ECO:0000259" key="3">
    <source>
        <dbReference type="Pfam" id="PF00501"/>
    </source>
</evidence>
<dbReference type="Gene3D" id="3.30.300.30">
    <property type="match status" value="1"/>
</dbReference>
<dbReference type="OrthoDB" id="2962993at2759"/>
<proteinExistence type="inferred from homology"/>
<dbReference type="FunFam" id="3.40.50.12780:FF:000030">
    <property type="entry name" value="Acyl-CoA synthetase family member 3"/>
    <property type="match status" value="1"/>
</dbReference>
<dbReference type="RefSeq" id="XP_013380297.1">
    <property type="nucleotide sequence ID" value="XM_013524843.2"/>
</dbReference>
<dbReference type="InterPro" id="IPR020845">
    <property type="entry name" value="AMP-binding_CS"/>
</dbReference>
<dbReference type="STRING" id="7574.A0A1S3H2X5"/>